<comment type="caution">
    <text evidence="2">The sequence shown here is derived from an EMBL/GenBank/DDBJ whole genome shotgun (WGS) entry which is preliminary data.</text>
</comment>
<evidence type="ECO:0000313" key="2">
    <source>
        <dbReference type="EMBL" id="GAA3037016.1"/>
    </source>
</evidence>
<feature type="compositionally biased region" description="Gly residues" evidence="1">
    <location>
        <begin position="16"/>
        <end position="29"/>
    </location>
</feature>
<sequence>MNVLTEPSGTRPSGVGPSGVGPSGTGSSGTGDSAALERRLLECLAMLRRLEESCEVPAVRAAVRAALAELRAALDSQAVDFPFFSLPAEPEEPRPVEPGAAGRTDGTATGGHTAAYATEHAGAA</sequence>
<proteinExistence type="predicted"/>
<feature type="compositionally biased region" description="Low complexity" evidence="1">
    <location>
        <begin position="97"/>
        <end position="124"/>
    </location>
</feature>
<organism evidence="2 3">
    <name type="scientific">Streptosporangium longisporum</name>
    <dbReference type="NCBI Taxonomy" id="46187"/>
    <lineage>
        <taxon>Bacteria</taxon>
        <taxon>Bacillati</taxon>
        <taxon>Actinomycetota</taxon>
        <taxon>Actinomycetes</taxon>
        <taxon>Streptosporangiales</taxon>
        <taxon>Streptosporangiaceae</taxon>
        <taxon>Streptosporangium</taxon>
    </lineage>
</organism>
<gene>
    <name evidence="2" type="ORF">GCM10017559_76000</name>
</gene>
<dbReference type="RefSeq" id="WP_344905945.1">
    <property type="nucleotide sequence ID" value="NZ_BAAAWD010000026.1"/>
</dbReference>
<reference evidence="3" key="1">
    <citation type="journal article" date="2019" name="Int. J. Syst. Evol. Microbiol.">
        <title>The Global Catalogue of Microorganisms (GCM) 10K type strain sequencing project: providing services to taxonomists for standard genome sequencing and annotation.</title>
        <authorList>
            <consortium name="The Broad Institute Genomics Platform"/>
            <consortium name="The Broad Institute Genome Sequencing Center for Infectious Disease"/>
            <person name="Wu L."/>
            <person name="Ma J."/>
        </authorList>
    </citation>
    <scope>NUCLEOTIDE SEQUENCE [LARGE SCALE GENOMIC DNA]</scope>
    <source>
        <strain evidence="3">JCM 3106</strain>
    </source>
</reference>
<evidence type="ECO:0000313" key="3">
    <source>
        <dbReference type="Proteomes" id="UP001499930"/>
    </source>
</evidence>
<dbReference type="EMBL" id="BAAAWD010000026">
    <property type="protein sequence ID" value="GAA3037016.1"/>
    <property type="molecule type" value="Genomic_DNA"/>
</dbReference>
<feature type="region of interest" description="Disordered" evidence="1">
    <location>
        <begin position="1"/>
        <end position="33"/>
    </location>
</feature>
<protein>
    <submittedName>
        <fullName evidence="2">Uncharacterized protein</fullName>
    </submittedName>
</protein>
<dbReference type="Pfam" id="PF19522">
    <property type="entry name" value="DUF6052"/>
    <property type="match status" value="1"/>
</dbReference>
<name>A0ABP6L9Q3_9ACTN</name>
<keyword evidence="3" id="KW-1185">Reference proteome</keyword>
<feature type="region of interest" description="Disordered" evidence="1">
    <location>
        <begin position="85"/>
        <end position="124"/>
    </location>
</feature>
<evidence type="ECO:0000256" key="1">
    <source>
        <dbReference type="SAM" id="MobiDB-lite"/>
    </source>
</evidence>
<dbReference type="InterPro" id="IPR046115">
    <property type="entry name" value="DUF6052"/>
</dbReference>
<accession>A0ABP6L9Q3</accession>
<dbReference type="Proteomes" id="UP001499930">
    <property type="component" value="Unassembled WGS sequence"/>
</dbReference>